<dbReference type="Proteomes" id="UP000886501">
    <property type="component" value="Unassembled WGS sequence"/>
</dbReference>
<accession>A0ACB6ZT24</accession>
<evidence type="ECO:0000313" key="1">
    <source>
        <dbReference type="EMBL" id="KAF9652276.1"/>
    </source>
</evidence>
<gene>
    <name evidence="1" type="ORF">BDM02DRAFT_3183673</name>
</gene>
<organism evidence="1 2">
    <name type="scientific">Thelephora ganbajun</name>
    <name type="common">Ganba fungus</name>
    <dbReference type="NCBI Taxonomy" id="370292"/>
    <lineage>
        <taxon>Eukaryota</taxon>
        <taxon>Fungi</taxon>
        <taxon>Dikarya</taxon>
        <taxon>Basidiomycota</taxon>
        <taxon>Agaricomycotina</taxon>
        <taxon>Agaricomycetes</taxon>
        <taxon>Thelephorales</taxon>
        <taxon>Thelephoraceae</taxon>
        <taxon>Thelephora</taxon>
    </lineage>
</organism>
<name>A0ACB6ZT24_THEGA</name>
<dbReference type="EMBL" id="MU117969">
    <property type="protein sequence ID" value="KAF9652276.1"/>
    <property type="molecule type" value="Genomic_DNA"/>
</dbReference>
<comment type="caution">
    <text evidence="1">The sequence shown here is derived from an EMBL/GenBank/DDBJ whole genome shotgun (WGS) entry which is preliminary data.</text>
</comment>
<protein>
    <submittedName>
        <fullName evidence="1">Uncharacterized protein</fullName>
    </submittedName>
</protein>
<sequence>MTEPYPGANLTVSDLFHALDAKIFEQITLARSAHRTLNPFTCQVISELRAGVKCLLARIQELKNSFQPAQRLPAEMILEVGTHLNPRSLLHGDCRPLLAASQVCRYWRNMLISNADNWRFISSEYIDLAPLFLGRSGSLSLEVNLTDTHLSDAIQLINPHSSRLAVLRCNVREANSVFFGRLSQLGRSPNLHTFSITSTKVPNEPRGFVEIPVVLDRMFSLRTLELLPFQVFPRSLPCNRLTNLQLEVTYSTLTSVLDFLGANPSLRRVRLIGNFKDSNDTRATGSIVLKHLRFISVERCIPRTLLDKLSLSRTTRIFIHYNLTLGQYLPFVFVLPPSVQRYKCLQELTSLYVLTTRTNETYIDATGRNGSTALRFGDVHDTSPVFTVVGSLPVRGVTRLTCEFHPLVASTSMDKVTRMIEVLPHLEEITVVHFGRERTQHFLSVLMDTSKWTGLLKLKFVHCSRTKHWVGDLIQVAIERKDEVLMLDTVTVVYKEGERVKELFDVLEGFVGTLELVEEREATRSELVWDGDDYTARLTSALIS</sequence>
<evidence type="ECO:0000313" key="2">
    <source>
        <dbReference type="Proteomes" id="UP000886501"/>
    </source>
</evidence>
<reference evidence="1" key="2">
    <citation type="journal article" date="2020" name="Nat. Commun.">
        <title>Large-scale genome sequencing of mycorrhizal fungi provides insights into the early evolution of symbiotic traits.</title>
        <authorList>
            <person name="Miyauchi S."/>
            <person name="Kiss E."/>
            <person name="Kuo A."/>
            <person name="Drula E."/>
            <person name="Kohler A."/>
            <person name="Sanchez-Garcia M."/>
            <person name="Morin E."/>
            <person name="Andreopoulos B."/>
            <person name="Barry K.W."/>
            <person name="Bonito G."/>
            <person name="Buee M."/>
            <person name="Carver A."/>
            <person name="Chen C."/>
            <person name="Cichocki N."/>
            <person name="Clum A."/>
            <person name="Culley D."/>
            <person name="Crous P.W."/>
            <person name="Fauchery L."/>
            <person name="Girlanda M."/>
            <person name="Hayes R.D."/>
            <person name="Keri Z."/>
            <person name="LaButti K."/>
            <person name="Lipzen A."/>
            <person name="Lombard V."/>
            <person name="Magnuson J."/>
            <person name="Maillard F."/>
            <person name="Murat C."/>
            <person name="Nolan M."/>
            <person name="Ohm R.A."/>
            <person name="Pangilinan J."/>
            <person name="Pereira M.F."/>
            <person name="Perotto S."/>
            <person name="Peter M."/>
            <person name="Pfister S."/>
            <person name="Riley R."/>
            <person name="Sitrit Y."/>
            <person name="Stielow J.B."/>
            <person name="Szollosi G."/>
            <person name="Zifcakova L."/>
            <person name="Stursova M."/>
            <person name="Spatafora J.W."/>
            <person name="Tedersoo L."/>
            <person name="Vaario L.M."/>
            <person name="Yamada A."/>
            <person name="Yan M."/>
            <person name="Wang P."/>
            <person name="Xu J."/>
            <person name="Bruns T."/>
            <person name="Baldrian P."/>
            <person name="Vilgalys R."/>
            <person name="Dunand C."/>
            <person name="Henrissat B."/>
            <person name="Grigoriev I.V."/>
            <person name="Hibbett D."/>
            <person name="Nagy L.G."/>
            <person name="Martin F.M."/>
        </authorList>
    </citation>
    <scope>NUCLEOTIDE SEQUENCE</scope>
    <source>
        <strain evidence="1">P2</strain>
    </source>
</reference>
<keyword evidence="2" id="KW-1185">Reference proteome</keyword>
<reference evidence="1" key="1">
    <citation type="submission" date="2019-10" db="EMBL/GenBank/DDBJ databases">
        <authorList>
            <consortium name="DOE Joint Genome Institute"/>
            <person name="Kuo A."/>
            <person name="Miyauchi S."/>
            <person name="Kiss E."/>
            <person name="Drula E."/>
            <person name="Kohler A."/>
            <person name="Sanchez-Garcia M."/>
            <person name="Andreopoulos B."/>
            <person name="Barry K.W."/>
            <person name="Bonito G."/>
            <person name="Buee M."/>
            <person name="Carver A."/>
            <person name="Chen C."/>
            <person name="Cichocki N."/>
            <person name="Clum A."/>
            <person name="Culley D."/>
            <person name="Crous P.W."/>
            <person name="Fauchery L."/>
            <person name="Girlanda M."/>
            <person name="Hayes R."/>
            <person name="Keri Z."/>
            <person name="Labutti K."/>
            <person name="Lipzen A."/>
            <person name="Lombard V."/>
            <person name="Magnuson J."/>
            <person name="Maillard F."/>
            <person name="Morin E."/>
            <person name="Murat C."/>
            <person name="Nolan M."/>
            <person name="Ohm R."/>
            <person name="Pangilinan J."/>
            <person name="Pereira M."/>
            <person name="Perotto S."/>
            <person name="Peter M."/>
            <person name="Riley R."/>
            <person name="Sitrit Y."/>
            <person name="Stielow B."/>
            <person name="Szollosi G."/>
            <person name="Zifcakova L."/>
            <person name="Stursova M."/>
            <person name="Spatafora J.W."/>
            <person name="Tedersoo L."/>
            <person name="Vaario L.-M."/>
            <person name="Yamada A."/>
            <person name="Yan M."/>
            <person name="Wang P."/>
            <person name="Xu J."/>
            <person name="Bruns T."/>
            <person name="Baldrian P."/>
            <person name="Vilgalys R."/>
            <person name="Henrissat B."/>
            <person name="Grigoriev I.V."/>
            <person name="Hibbett D."/>
            <person name="Nagy L.G."/>
            <person name="Martin F.M."/>
        </authorList>
    </citation>
    <scope>NUCLEOTIDE SEQUENCE</scope>
    <source>
        <strain evidence="1">P2</strain>
    </source>
</reference>
<proteinExistence type="predicted"/>